<dbReference type="EMBL" id="JAWIIJ010000011">
    <property type="protein sequence ID" value="MDV2080063.1"/>
    <property type="molecule type" value="Genomic_DNA"/>
</dbReference>
<dbReference type="Proteomes" id="UP001269819">
    <property type="component" value="Unassembled WGS sequence"/>
</dbReference>
<dbReference type="Pfam" id="PF13620">
    <property type="entry name" value="CarboxypepD_reg"/>
    <property type="match status" value="2"/>
</dbReference>
<evidence type="ECO:0000313" key="2">
    <source>
        <dbReference type="Proteomes" id="UP001269819"/>
    </source>
</evidence>
<accession>A0ABU3W0K4</accession>
<reference evidence="1 2" key="1">
    <citation type="submission" date="2023-10" db="EMBL/GenBank/DDBJ databases">
        <title>Characteristics and mechanism of a salt-tolerant marine origin heterotrophic nitrifying- aerobic denitrifying bacteria Marinobacter xestospongiae HN1.</title>
        <authorList>
            <person name="Qi R."/>
        </authorList>
    </citation>
    <scope>NUCLEOTIDE SEQUENCE [LARGE SCALE GENOMIC DNA]</scope>
    <source>
        <strain evidence="1 2">HN1</strain>
    </source>
</reference>
<name>A0ABU3W0K4_9GAMM</name>
<organism evidence="1 2">
    <name type="scientific">Marinobacter xestospongiae</name>
    <dbReference type="NCBI Taxonomy" id="994319"/>
    <lineage>
        <taxon>Bacteria</taxon>
        <taxon>Pseudomonadati</taxon>
        <taxon>Pseudomonadota</taxon>
        <taxon>Gammaproteobacteria</taxon>
        <taxon>Pseudomonadales</taxon>
        <taxon>Marinobacteraceae</taxon>
        <taxon>Marinobacter</taxon>
    </lineage>
</organism>
<sequence>MVRNYYTGDPVPNAAVTATTAGRGALETVTTDANGRFAFNAPGELERIAVNASANGFGDTSVIAGERLSWNNENLELSLLPADVTDTFNAGQAVALSVDGVDLVELDANSFVDSDGNPYSGNVTAHLTVIDPSGDPSRMPGGYEAIGADGEEGLMESWGAITATFHGEAGDNLQLAEGRSATIRIPIADARSPSQSPWNIPLFYFDQQDTIWREEGSAQKMEQNGEWFYEGTVNHFTSWNADVLYDAITISGRVVDEAGNPIADAIVRSQGQDYIGGSSTRTAADGTFSLQVRPDSELLISATRLTLSNTREITVGNSDTTLSEDLVLFQASVALTLTWGLNPSDLDSHLYGPANADGSEEFHLYFANKTEIYDDASINLDVDDTRSFGPEVTTVSRFPYPGTYRYMVKRYAGSGTISDSPARVELSIDGETQVFSPANAQGSEGDWWHVVNFVVDTNGSVTTQVVQEWNNNVGFLGLPSHQNTQTKQPIKSYAR</sequence>
<dbReference type="InterPro" id="IPR008969">
    <property type="entry name" value="CarboxyPept-like_regulatory"/>
</dbReference>
<protein>
    <submittedName>
        <fullName evidence="1">Carboxypeptidase regulatory-like domain-containing protein</fullName>
    </submittedName>
</protein>
<gene>
    <name evidence="1" type="ORF">RYS15_15365</name>
</gene>
<proteinExistence type="predicted"/>
<keyword evidence="2" id="KW-1185">Reference proteome</keyword>
<evidence type="ECO:0000313" key="1">
    <source>
        <dbReference type="EMBL" id="MDV2080063.1"/>
    </source>
</evidence>
<dbReference type="RefSeq" id="WP_316974522.1">
    <property type="nucleotide sequence ID" value="NZ_JAWIIJ010000011.1"/>
</dbReference>
<comment type="caution">
    <text evidence="1">The sequence shown here is derived from an EMBL/GenBank/DDBJ whole genome shotgun (WGS) entry which is preliminary data.</text>
</comment>
<dbReference type="Gene3D" id="2.60.40.1120">
    <property type="entry name" value="Carboxypeptidase-like, regulatory domain"/>
    <property type="match status" value="2"/>
</dbReference>
<dbReference type="SUPFAM" id="SSF49464">
    <property type="entry name" value="Carboxypeptidase regulatory domain-like"/>
    <property type="match status" value="2"/>
</dbReference>